<reference evidence="2" key="2">
    <citation type="submission" date="2020-11" db="EMBL/GenBank/DDBJ databases">
        <authorList>
            <person name="McCartney M.A."/>
            <person name="Auch B."/>
            <person name="Kono T."/>
            <person name="Mallez S."/>
            <person name="Becker A."/>
            <person name="Gohl D.M."/>
            <person name="Silverstein K.A.T."/>
            <person name="Koren S."/>
            <person name="Bechman K.B."/>
            <person name="Herman A."/>
            <person name="Abrahante J.E."/>
            <person name="Garbe J."/>
        </authorList>
    </citation>
    <scope>NUCLEOTIDE SEQUENCE</scope>
    <source>
        <strain evidence="2">Duluth1</strain>
        <tissue evidence="2">Whole animal</tissue>
    </source>
</reference>
<organism evidence="2 3">
    <name type="scientific">Dreissena polymorpha</name>
    <name type="common">Zebra mussel</name>
    <name type="synonym">Mytilus polymorpha</name>
    <dbReference type="NCBI Taxonomy" id="45954"/>
    <lineage>
        <taxon>Eukaryota</taxon>
        <taxon>Metazoa</taxon>
        <taxon>Spiralia</taxon>
        <taxon>Lophotrochozoa</taxon>
        <taxon>Mollusca</taxon>
        <taxon>Bivalvia</taxon>
        <taxon>Autobranchia</taxon>
        <taxon>Heteroconchia</taxon>
        <taxon>Euheterodonta</taxon>
        <taxon>Imparidentia</taxon>
        <taxon>Neoheterodontei</taxon>
        <taxon>Myida</taxon>
        <taxon>Dreissenoidea</taxon>
        <taxon>Dreissenidae</taxon>
        <taxon>Dreissena</taxon>
    </lineage>
</organism>
<evidence type="ECO:0000256" key="1">
    <source>
        <dbReference type="ARBA" id="ARBA00010090"/>
    </source>
</evidence>
<reference evidence="2" key="1">
    <citation type="journal article" date="2019" name="bioRxiv">
        <title>The Genome of the Zebra Mussel, Dreissena polymorpha: A Resource for Invasive Species Research.</title>
        <authorList>
            <person name="McCartney M.A."/>
            <person name="Auch B."/>
            <person name="Kono T."/>
            <person name="Mallez S."/>
            <person name="Zhang Y."/>
            <person name="Obille A."/>
            <person name="Becker A."/>
            <person name="Abrahante J.E."/>
            <person name="Garbe J."/>
            <person name="Badalamenti J.P."/>
            <person name="Herman A."/>
            <person name="Mangelson H."/>
            <person name="Liachko I."/>
            <person name="Sullivan S."/>
            <person name="Sone E.D."/>
            <person name="Koren S."/>
            <person name="Silverstein K.A.T."/>
            <person name="Beckman K.B."/>
            <person name="Gohl D.M."/>
        </authorList>
    </citation>
    <scope>NUCLEOTIDE SEQUENCE</scope>
    <source>
        <strain evidence="2">Duluth1</strain>
        <tissue evidence="2">Whole animal</tissue>
    </source>
</reference>
<dbReference type="PANTHER" id="PTHR14096">
    <property type="entry name" value="APOLIPOPROTEIN L"/>
    <property type="match status" value="1"/>
</dbReference>
<gene>
    <name evidence="2" type="ORF">DPMN_023464</name>
</gene>
<evidence type="ECO:0000313" key="2">
    <source>
        <dbReference type="EMBL" id="KAH3860561.1"/>
    </source>
</evidence>
<dbReference type="GO" id="GO:0005576">
    <property type="term" value="C:extracellular region"/>
    <property type="evidence" value="ECO:0007669"/>
    <property type="project" value="InterPro"/>
</dbReference>
<dbReference type="GO" id="GO:0042157">
    <property type="term" value="P:lipoprotein metabolic process"/>
    <property type="evidence" value="ECO:0007669"/>
    <property type="project" value="InterPro"/>
</dbReference>
<dbReference type="GO" id="GO:0008289">
    <property type="term" value="F:lipid binding"/>
    <property type="evidence" value="ECO:0007669"/>
    <property type="project" value="InterPro"/>
</dbReference>
<dbReference type="PANTHER" id="PTHR14096:SF28">
    <property type="entry name" value="APOLIPOPROTEIN L, 1-RELATED"/>
    <property type="match status" value="1"/>
</dbReference>
<dbReference type="InterPro" id="IPR008405">
    <property type="entry name" value="ApoL"/>
</dbReference>
<comment type="caution">
    <text evidence="2">The sequence shown here is derived from an EMBL/GenBank/DDBJ whole genome shotgun (WGS) entry which is preliminary data.</text>
</comment>
<dbReference type="Pfam" id="PF05461">
    <property type="entry name" value="ApoL"/>
    <property type="match status" value="1"/>
</dbReference>
<dbReference type="GO" id="GO:0006869">
    <property type="term" value="P:lipid transport"/>
    <property type="evidence" value="ECO:0007669"/>
    <property type="project" value="InterPro"/>
</dbReference>
<evidence type="ECO:0000313" key="3">
    <source>
        <dbReference type="Proteomes" id="UP000828390"/>
    </source>
</evidence>
<dbReference type="GO" id="GO:0016020">
    <property type="term" value="C:membrane"/>
    <property type="evidence" value="ECO:0007669"/>
    <property type="project" value="TreeGrafter"/>
</dbReference>
<keyword evidence="3" id="KW-1185">Reference proteome</keyword>
<name>A0A9D4LPQ6_DREPO</name>
<dbReference type="Proteomes" id="UP000828390">
    <property type="component" value="Unassembled WGS sequence"/>
</dbReference>
<dbReference type="AlphaFoldDB" id="A0A9D4LPQ6"/>
<accession>A0A9D4LPQ6</accession>
<proteinExistence type="inferred from homology"/>
<comment type="similarity">
    <text evidence="1">Belongs to the apolipoprotein L family.</text>
</comment>
<dbReference type="EMBL" id="JAIWYP010000002">
    <property type="protein sequence ID" value="KAH3860561.1"/>
    <property type="molecule type" value="Genomic_DNA"/>
</dbReference>
<protein>
    <submittedName>
        <fullName evidence="2">Uncharacterized protein</fullName>
    </submittedName>
</protein>
<sequence>MNNSTSSKLDKWLRHRWIVSTLLPYIFGTELIEDNSNKYTNPKMPHADKVRVLKTKLQYFTKKTQKISGHLKATAKGFHEQYLEIQKYNIAGVSSSVLVAKMSAVGFGLSFFTFGTSLALTVAGAVIGGAGGVTSGVKAVDQYGKESKASQAAEELLEKYEKTRNGLIQTFYGLIEVLGKYEMDQKYPLLTNFITKFLYGSVKTAWSTAY</sequence>